<keyword evidence="1" id="KW-0175">Coiled coil</keyword>
<sequence precursor="true">MHMRRFLQIILPLCCLTHLVQAAGSLAEHSGRLKHLDRMISDRGRYHIEKEKGIDSLRSKLRQAVSDQERFEWCCRLYETYIVYQTDSALRYVLESERLLQQLPDDAFRYRAQLNRVGVMTVTGMYKEALDALNQIPRHAFSGDLLQSYFHHSRTLYGHMADYALTNDEKNAYQQSADRYRDSLLFIMPHGEINTLIVEADRFNTHGQFDATIAMLKPVTDTCRNTERMRFLAYTLSEAYALKGDRENQKYYLTLSAIADLKTSVREYISLRKLAFLLYEDGDIDRAYEYMKCSLEDAQSCNARSRTIEVAEIFPVIDKAYRLRSERKQRTITLLLASVSLLALCLVAAIIYVYRQMKKLAVARQALADANRQLQTINNTLKETNLIKEEYIAQYINRCSAYIDKLDHYRRRLTKLASTSKLEELFRAIKSDEFIEAERKEFYNEFDHTFLSLFPNFVTDFNKLLNEKDRITPKPGDLLNTELRIFALIRLGITDSTRIAEFLQYSLTTIYNYRSKVRNKAVGDKNEFEAAVMRIG</sequence>
<reference evidence="5 6" key="1">
    <citation type="submission" date="2016-09" db="EMBL/GenBank/DDBJ databases">
        <authorList>
            <person name="Capua I."/>
            <person name="De Benedictis P."/>
            <person name="Joannis T."/>
            <person name="Lombin L.H."/>
            <person name="Cattoli G."/>
        </authorList>
    </citation>
    <scope>NUCLEOTIDE SEQUENCE [LARGE SCALE GENOMIC DNA]</scope>
    <source>
        <strain evidence="5 6">UB20</strain>
    </source>
</reference>
<evidence type="ECO:0000313" key="6">
    <source>
        <dbReference type="Proteomes" id="UP000182057"/>
    </source>
</evidence>
<keyword evidence="2" id="KW-1133">Transmembrane helix</keyword>
<feature type="coiled-coil region" evidence="1">
    <location>
        <begin position="360"/>
        <end position="387"/>
    </location>
</feature>
<feature type="domain" description="DUF6377" evidence="4">
    <location>
        <begin position="260"/>
        <end position="500"/>
    </location>
</feature>
<keyword evidence="2" id="KW-0812">Transmembrane</keyword>
<dbReference type="InterPro" id="IPR045957">
    <property type="entry name" value="DUF6377"/>
</dbReference>
<dbReference type="Pfam" id="PF19904">
    <property type="entry name" value="DUF6377"/>
    <property type="match status" value="1"/>
</dbReference>
<accession>A0A1D3UPG8</accession>
<evidence type="ECO:0000256" key="2">
    <source>
        <dbReference type="SAM" id="Phobius"/>
    </source>
</evidence>
<feature type="signal peptide" evidence="3">
    <location>
        <begin position="1"/>
        <end position="22"/>
    </location>
</feature>
<name>A0A1D3UPG8_TANFO</name>
<gene>
    <name evidence="5" type="ORF">TFUB20_01602</name>
</gene>
<proteinExistence type="predicted"/>
<feature type="transmembrane region" description="Helical" evidence="2">
    <location>
        <begin position="332"/>
        <end position="354"/>
    </location>
</feature>
<evidence type="ECO:0000256" key="3">
    <source>
        <dbReference type="SAM" id="SignalP"/>
    </source>
</evidence>
<keyword evidence="3" id="KW-0732">Signal</keyword>
<dbReference type="RefSeq" id="WP_081328233.1">
    <property type="nucleotide sequence ID" value="NZ_FMMM01000056.1"/>
</dbReference>
<protein>
    <recommendedName>
        <fullName evidence="4">DUF6377 domain-containing protein</fullName>
    </recommendedName>
</protein>
<dbReference type="OrthoDB" id="1044679at2"/>
<keyword evidence="2" id="KW-0472">Membrane</keyword>
<evidence type="ECO:0000256" key="1">
    <source>
        <dbReference type="SAM" id="Coils"/>
    </source>
</evidence>
<feature type="chain" id="PRO_5008922588" description="DUF6377 domain-containing protein" evidence="3">
    <location>
        <begin position="23"/>
        <end position="536"/>
    </location>
</feature>
<evidence type="ECO:0000313" key="5">
    <source>
        <dbReference type="EMBL" id="SCQ22116.1"/>
    </source>
</evidence>
<dbReference type="AlphaFoldDB" id="A0A1D3UPG8"/>
<organism evidence="5 6">
    <name type="scientific">Tannerella forsythia</name>
    <name type="common">Bacteroides forsythus</name>
    <dbReference type="NCBI Taxonomy" id="28112"/>
    <lineage>
        <taxon>Bacteria</taxon>
        <taxon>Pseudomonadati</taxon>
        <taxon>Bacteroidota</taxon>
        <taxon>Bacteroidia</taxon>
        <taxon>Bacteroidales</taxon>
        <taxon>Tannerellaceae</taxon>
        <taxon>Tannerella</taxon>
    </lineage>
</organism>
<evidence type="ECO:0000259" key="4">
    <source>
        <dbReference type="Pfam" id="PF19904"/>
    </source>
</evidence>
<dbReference type="Proteomes" id="UP000182057">
    <property type="component" value="Unassembled WGS sequence"/>
</dbReference>
<dbReference type="EMBL" id="FMMM01000056">
    <property type="protein sequence ID" value="SCQ22116.1"/>
    <property type="molecule type" value="Genomic_DNA"/>
</dbReference>